<gene>
    <name evidence="1" type="ORF">CEE69_28000</name>
</gene>
<dbReference type="Proteomes" id="UP000225740">
    <property type="component" value="Unassembled WGS sequence"/>
</dbReference>
<proteinExistence type="predicted"/>
<comment type="caution">
    <text evidence="1">The sequence shown here is derived from an EMBL/GenBank/DDBJ whole genome shotgun (WGS) entry which is preliminary data.</text>
</comment>
<protein>
    <submittedName>
        <fullName evidence="1">Uncharacterized protein</fullName>
    </submittedName>
</protein>
<evidence type="ECO:0000313" key="1">
    <source>
        <dbReference type="EMBL" id="PHQ32012.1"/>
    </source>
</evidence>
<dbReference type="EMBL" id="NIZW01000034">
    <property type="protein sequence ID" value="PHQ32012.1"/>
    <property type="molecule type" value="Genomic_DNA"/>
</dbReference>
<sequence>MIRDQLQASLPRVELDAKFDRVRPPSIHQVFTFPTWVANKVAMNVECIDWHRRELKRPTASTDRETRVNDRLSRR</sequence>
<name>A0A2G1VZ12_9BACT</name>
<organism evidence="1 2">
    <name type="scientific">Rhodopirellula bahusiensis</name>
    <dbReference type="NCBI Taxonomy" id="2014065"/>
    <lineage>
        <taxon>Bacteria</taxon>
        <taxon>Pseudomonadati</taxon>
        <taxon>Planctomycetota</taxon>
        <taxon>Planctomycetia</taxon>
        <taxon>Pirellulales</taxon>
        <taxon>Pirellulaceae</taxon>
        <taxon>Rhodopirellula</taxon>
    </lineage>
</organism>
<evidence type="ECO:0000313" key="2">
    <source>
        <dbReference type="Proteomes" id="UP000225740"/>
    </source>
</evidence>
<accession>A0A2G1VZ12</accession>
<reference evidence="1 2" key="1">
    <citation type="submission" date="2017-06" db="EMBL/GenBank/DDBJ databases">
        <title>Description of Rhodopirellula bahusiensis sp. nov.</title>
        <authorList>
            <person name="Kizina J."/>
            <person name="Harder J."/>
        </authorList>
    </citation>
    <scope>NUCLEOTIDE SEQUENCE [LARGE SCALE GENOMIC DNA]</scope>
    <source>
        <strain evidence="1 2">SWK21</strain>
    </source>
</reference>
<dbReference type="AlphaFoldDB" id="A0A2G1VZ12"/>
<keyword evidence="2" id="KW-1185">Reference proteome</keyword>